<feature type="transmembrane region" description="Helical" evidence="1">
    <location>
        <begin position="259"/>
        <end position="279"/>
    </location>
</feature>
<dbReference type="PANTHER" id="PTHR34219">
    <property type="entry name" value="IRON-REGULATED INNER MEMBRANE PROTEIN-RELATED"/>
    <property type="match status" value="1"/>
</dbReference>
<feature type="transmembrane region" description="Helical" evidence="1">
    <location>
        <begin position="15"/>
        <end position="37"/>
    </location>
</feature>
<feature type="transmembrane region" description="Helical" evidence="1">
    <location>
        <begin position="185"/>
        <end position="204"/>
    </location>
</feature>
<name>A0A381WJ66_9ZZZZ</name>
<keyword evidence="1" id="KW-0812">Transmembrane</keyword>
<keyword evidence="1" id="KW-0472">Membrane</keyword>
<proteinExistence type="predicted"/>
<gene>
    <name evidence="2" type="ORF">METZ01_LOCUS105032</name>
</gene>
<reference evidence="2" key="1">
    <citation type="submission" date="2018-05" db="EMBL/GenBank/DDBJ databases">
        <authorList>
            <person name="Lanie J.A."/>
            <person name="Ng W.-L."/>
            <person name="Kazmierczak K.M."/>
            <person name="Andrzejewski T.M."/>
            <person name="Davidsen T.M."/>
            <person name="Wayne K.J."/>
            <person name="Tettelin H."/>
            <person name="Glass J.I."/>
            <person name="Rusch D."/>
            <person name="Podicherti R."/>
            <person name="Tsui H.-C.T."/>
            <person name="Winkler M.E."/>
        </authorList>
    </citation>
    <scope>NUCLEOTIDE SEQUENCE</scope>
</reference>
<feature type="transmembrane region" description="Helical" evidence="1">
    <location>
        <begin position="210"/>
        <end position="231"/>
    </location>
</feature>
<dbReference type="InterPro" id="IPR005625">
    <property type="entry name" value="PepSY-ass_TM"/>
</dbReference>
<organism evidence="2">
    <name type="scientific">marine metagenome</name>
    <dbReference type="NCBI Taxonomy" id="408172"/>
    <lineage>
        <taxon>unclassified sequences</taxon>
        <taxon>metagenomes</taxon>
        <taxon>ecological metagenomes</taxon>
    </lineage>
</organism>
<feature type="non-terminal residue" evidence="2">
    <location>
        <position position="338"/>
    </location>
</feature>
<evidence type="ECO:0000256" key="1">
    <source>
        <dbReference type="SAM" id="Phobius"/>
    </source>
</evidence>
<dbReference type="AlphaFoldDB" id="A0A381WJ66"/>
<keyword evidence="1" id="KW-1133">Transmembrane helix</keyword>
<evidence type="ECO:0000313" key="2">
    <source>
        <dbReference type="EMBL" id="SVA52178.1"/>
    </source>
</evidence>
<dbReference type="EMBL" id="UINC01011884">
    <property type="protein sequence ID" value="SVA52178.1"/>
    <property type="molecule type" value="Genomic_DNA"/>
</dbReference>
<sequence>MRTFWRRVLIYTHRWLGIGGSLLFVVWFVSGIVLMYAGMPVLSPEERLSRLPRLDLTRARVSVGEAASRGGVAPGQVRIGMVGDRPVYRFAGSGGWTTVYADTGNALSEFTEDDAMAVVRGFVPEYAATAHYDALLTEPDQWTLQDRSLLPVHRVQLGDEAGSVIYVSTRTAEPVMQTSRRSRRWAYLGAVLHWLYFTPLRVHTTLWIDVVIWLSILGCVLCLSGLVWGLWRLSMTTVYRLRSGTSHSPYAGLMRWHHYGGLVFGLFTFTWVFSGGLSLDPWNWHPPTTPTRVQRQAVTGGTLRLGPLTVPHLRAAQEAIEETFPVRELEALQFRGEP</sequence>
<dbReference type="PANTHER" id="PTHR34219:SF6">
    <property type="entry name" value="BLR3280 PROTEIN"/>
    <property type="match status" value="1"/>
</dbReference>
<accession>A0A381WJ66</accession>
<evidence type="ECO:0008006" key="3">
    <source>
        <dbReference type="Google" id="ProtNLM"/>
    </source>
</evidence>
<protein>
    <recommendedName>
        <fullName evidence="3">PepSY domain-containing protein</fullName>
    </recommendedName>
</protein>